<evidence type="ECO:0000313" key="4">
    <source>
        <dbReference type="Proteomes" id="UP001216390"/>
    </source>
</evidence>
<dbReference type="PROSITE" id="PS51257">
    <property type="entry name" value="PROKAR_LIPOPROTEIN"/>
    <property type="match status" value="1"/>
</dbReference>
<dbReference type="Proteomes" id="UP001216390">
    <property type="component" value="Chromosome"/>
</dbReference>
<sequence>MAISLRSLLLGVAVGALAMASTACSDGDDGGSGAPTTTAASPTTAAPAPTEPGTAPTPQPTLRAAVEGLLDAEVAGDPATSYRFLGSEAREQYRDVAEWTRRRSQLPTTEGYEVTEADDEDTVVAEVTHPPGLDPFIGLSAARERHTFSGEEVDGGWLVAAEPEVEYLLPPTSEAVPVVEEWAAAVQACDEAAGGELEAVDQVFGASVGASELCGSSGAVTGGEPTELLAGPQSTDLIAQYSTDILAWATVVPVTGPVTPFSVVLAPIGSDWRVLAVAD</sequence>
<feature type="chain" id="PRO_5042076096" description="Lipoprotein" evidence="2">
    <location>
        <begin position="26"/>
        <end position="279"/>
    </location>
</feature>
<proteinExistence type="predicted"/>
<feature type="signal peptide" evidence="2">
    <location>
        <begin position="1"/>
        <end position="25"/>
    </location>
</feature>
<keyword evidence="4" id="KW-1185">Reference proteome</keyword>
<dbReference type="RefSeq" id="WP_272737797.1">
    <property type="nucleotide sequence ID" value="NZ_CP116942.1"/>
</dbReference>
<keyword evidence="2" id="KW-0732">Signal</keyword>
<dbReference type="EMBL" id="CP116942">
    <property type="protein sequence ID" value="WCO68280.1"/>
    <property type="molecule type" value="Genomic_DNA"/>
</dbReference>
<gene>
    <name evidence="3" type="ORF">PO878_06010</name>
</gene>
<feature type="region of interest" description="Disordered" evidence="1">
    <location>
        <begin position="24"/>
        <end position="58"/>
    </location>
</feature>
<accession>A0AAE9Y7R6</accession>
<dbReference type="KEGG" id="ima:PO878_06010"/>
<protein>
    <recommendedName>
        <fullName evidence="5">Lipoprotein</fullName>
    </recommendedName>
</protein>
<name>A0AAE9Y7R6_9ACTN</name>
<organism evidence="3 4">
    <name type="scientific">Iamia majanohamensis</name>
    <dbReference type="NCBI Taxonomy" id="467976"/>
    <lineage>
        <taxon>Bacteria</taxon>
        <taxon>Bacillati</taxon>
        <taxon>Actinomycetota</taxon>
        <taxon>Acidimicrobiia</taxon>
        <taxon>Acidimicrobiales</taxon>
        <taxon>Iamiaceae</taxon>
        <taxon>Iamia</taxon>
    </lineage>
</organism>
<feature type="compositionally biased region" description="Low complexity" evidence="1">
    <location>
        <begin position="34"/>
        <end position="56"/>
    </location>
</feature>
<evidence type="ECO:0000313" key="3">
    <source>
        <dbReference type="EMBL" id="WCO68280.1"/>
    </source>
</evidence>
<evidence type="ECO:0008006" key="5">
    <source>
        <dbReference type="Google" id="ProtNLM"/>
    </source>
</evidence>
<evidence type="ECO:0000256" key="2">
    <source>
        <dbReference type="SAM" id="SignalP"/>
    </source>
</evidence>
<dbReference type="AlphaFoldDB" id="A0AAE9Y7R6"/>
<evidence type="ECO:0000256" key="1">
    <source>
        <dbReference type="SAM" id="MobiDB-lite"/>
    </source>
</evidence>
<reference evidence="3" key="1">
    <citation type="submission" date="2023-01" db="EMBL/GenBank/DDBJ databases">
        <title>The diversity of Class Acidimicrobiia in South China Sea sediment environments and the proposal of Iamia marina sp. nov., a novel species of the genus Iamia.</title>
        <authorList>
            <person name="He Y."/>
            <person name="Tian X."/>
        </authorList>
    </citation>
    <scope>NUCLEOTIDE SEQUENCE</scope>
    <source>
        <strain evidence="3">DSM 19957</strain>
    </source>
</reference>